<dbReference type="InterPro" id="IPR015590">
    <property type="entry name" value="Aldehyde_DH_dom"/>
</dbReference>
<feature type="domain" description="Aldehyde dehydrogenase" evidence="4">
    <location>
        <begin position="29"/>
        <end position="494"/>
    </location>
</feature>
<comment type="caution">
    <text evidence="5">The sequence shown here is derived from an EMBL/GenBank/DDBJ whole genome shotgun (WGS) entry which is preliminary data.</text>
</comment>
<dbReference type="PROSITE" id="PS00687">
    <property type="entry name" value="ALDEHYDE_DEHYDR_GLU"/>
    <property type="match status" value="1"/>
</dbReference>
<dbReference type="PANTHER" id="PTHR11699">
    <property type="entry name" value="ALDEHYDE DEHYDROGENASE-RELATED"/>
    <property type="match status" value="1"/>
</dbReference>
<dbReference type="CDD" id="cd07091">
    <property type="entry name" value="ALDH_F1-2_Ald2-like"/>
    <property type="match status" value="1"/>
</dbReference>
<evidence type="ECO:0000256" key="2">
    <source>
        <dbReference type="PROSITE-ProRule" id="PRU10007"/>
    </source>
</evidence>
<organism evidence="5 6">
    <name type="scientific">Virgibacillus alimentarius</name>
    <dbReference type="NCBI Taxonomy" id="698769"/>
    <lineage>
        <taxon>Bacteria</taxon>
        <taxon>Bacillati</taxon>
        <taxon>Bacillota</taxon>
        <taxon>Bacilli</taxon>
        <taxon>Bacillales</taxon>
        <taxon>Bacillaceae</taxon>
        <taxon>Virgibacillus</taxon>
    </lineage>
</organism>
<protein>
    <submittedName>
        <fullName evidence="5">Acyl-CoA reductase-like NAD-dependent aldehyde dehydrogenase</fullName>
    </submittedName>
</protein>
<evidence type="ECO:0000313" key="5">
    <source>
        <dbReference type="EMBL" id="MBP2258356.1"/>
    </source>
</evidence>
<reference evidence="5 6" key="1">
    <citation type="submission" date="2021-03" db="EMBL/GenBank/DDBJ databases">
        <title>Genomic Encyclopedia of Type Strains, Phase IV (KMG-IV): sequencing the most valuable type-strain genomes for metagenomic binning, comparative biology and taxonomic classification.</title>
        <authorList>
            <person name="Goeker M."/>
        </authorList>
    </citation>
    <scope>NUCLEOTIDE SEQUENCE [LARGE SCALE GENOMIC DNA]</scope>
    <source>
        <strain evidence="5 6">DSM 25790</strain>
    </source>
</reference>
<name>A0ABS4SA14_9BACI</name>
<dbReference type="InterPro" id="IPR029510">
    <property type="entry name" value="Ald_DH_CS_GLU"/>
</dbReference>
<dbReference type="InterPro" id="IPR016163">
    <property type="entry name" value="Ald_DH_C"/>
</dbReference>
<dbReference type="PROSITE" id="PS00070">
    <property type="entry name" value="ALDEHYDE_DEHYDR_CYS"/>
    <property type="match status" value="1"/>
</dbReference>
<dbReference type="EMBL" id="JAGIKX010000024">
    <property type="protein sequence ID" value="MBP2258356.1"/>
    <property type="molecule type" value="Genomic_DNA"/>
</dbReference>
<proteinExistence type="inferred from homology"/>
<keyword evidence="6" id="KW-1185">Reference proteome</keyword>
<feature type="active site" evidence="2">
    <location>
        <position position="268"/>
    </location>
</feature>
<dbReference type="SUPFAM" id="SSF53720">
    <property type="entry name" value="ALDH-like"/>
    <property type="match status" value="1"/>
</dbReference>
<dbReference type="InterPro" id="IPR016161">
    <property type="entry name" value="Ald_DH/histidinol_DH"/>
</dbReference>
<gene>
    <name evidence="5" type="ORF">J2Z81_002339</name>
</gene>
<sequence>MANQVISLDRRVAQFLEGGPKMLYIGGEFVASASGKTFKSINPSTGEELKSVYEADKEDVDRAVHAAEKAFYGDWSKLTASERGQLIWKLADLIEEHLEPLAQLESLDNGKPINHARTADLPLSIDHFRYYAGWATKVSGEVISNSSGKEMLTYTRREPIGVVGQIIPWNFPLLMLAWKMGAALATGNVIVFKTAEQTPLTALYLADLINEAGFPPGVVNILSGYGETAGEAIVQHPRIRKVAFTGSTEVGKRIQQQATGNLKRLSLELGGKSPNIIFSDADLEKAIPGAMLGIFFNMGQACSAGSRLYVHKKVYDKVLSEMKAAASQMQVGMGLDETTDIGPLVSQEQFQRVNRYLTEGHEAGAKSIIGGQSLDRSGYYVPPTIFSDTNHDMSIVQDEIFGPVLTAMPFDDEDDLTEIIRKANASEYGLAAGVWTTDVRKAHRVAHRIEAGTVWVNDYNALDAAVPFGGYKQSGYGREMGSYALDLYTQVKSIWVNLE</sequence>
<dbReference type="InterPro" id="IPR016162">
    <property type="entry name" value="Ald_DH_N"/>
</dbReference>
<accession>A0ABS4SA14</accession>
<comment type="similarity">
    <text evidence="3">Belongs to the aldehyde dehydrogenase family.</text>
</comment>
<evidence type="ECO:0000256" key="3">
    <source>
        <dbReference type="RuleBase" id="RU003345"/>
    </source>
</evidence>
<keyword evidence="1 3" id="KW-0560">Oxidoreductase</keyword>
<dbReference type="Gene3D" id="3.40.309.10">
    <property type="entry name" value="Aldehyde Dehydrogenase, Chain A, domain 2"/>
    <property type="match status" value="1"/>
</dbReference>
<dbReference type="Pfam" id="PF00171">
    <property type="entry name" value="Aldedh"/>
    <property type="match status" value="1"/>
</dbReference>
<dbReference type="RefSeq" id="WP_029266176.1">
    <property type="nucleotide sequence ID" value="NZ_JAGIKX010000024.1"/>
</dbReference>
<dbReference type="Gene3D" id="3.40.605.10">
    <property type="entry name" value="Aldehyde Dehydrogenase, Chain A, domain 1"/>
    <property type="match status" value="1"/>
</dbReference>
<dbReference type="Proteomes" id="UP001519294">
    <property type="component" value="Unassembled WGS sequence"/>
</dbReference>
<evidence type="ECO:0000259" key="4">
    <source>
        <dbReference type="Pfam" id="PF00171"/>
    </source>
</evidence>
<evidence type="ECO:0000313" key="6">
    <source>
        <dbReference type="Proteomes" id="UP001519294"/>
    </source>
</evidence>
<dbReference type="InterPro" id="IPR016160">
    <property type="entry name" value="Ald_DH_CS_CYS"/>
</dbReference>
<evidence type="ECO:0000256" key="1">
    <source>
        <dbReference type="ARBA" id="ARBA00023002"/>
    </source>
</evidence>